<keyword evidence="1" id="KW-0472">Membrane</keyword>
<feature type="transmembrane region" description="Helical" evidence="1">
    <location>
        <begin position="32"/>
        <end position="65"/>
    </location>
</feature>
<keyword evidence="1" id="KW-1133">Transmembrane helix</keyword>
<comment type="caution">
    <text evidence="2">The sequence shown here is derived from an EMBL/GenBank/DDBJ whole genome shotgun (WGS) entry which is preliminary data.</text>
</comment>
<protein>
    <recommendedName>
        <fullName evidence="4">DUF5683 domain-containing protein</fullName>
    </recommendedName>
</protein>
<gene>
    <name evidence="2" type="ORF">CA615_04890</name>
</gene>
<reference evidence="2 3" key="1">
    <citation type="submission" date="2017-05" db="EMBL/GenBank/DDBJ databases">
        <title>Host range expansion of the Methanosphaera genus to humans and monogastric animals involves recent and extensive reduction in genome content.</title>
        <authorList>
            <person name="Hoedt E.C."/>
            <person name="Volmer J.G."/>
            <person name="Parks D.H."/>
            <person name="Rosewarne C.P."/>
            <person name="Denman S.E."/>
            <person name="Mcsweeney C.S."/>
            <person name="O Cuiv P."/>
            <person name="Hugenholtz P."/>
            <person name="Tyson G.W."/>
            <person name="Morrison M."/>
        </authorList>
    </citation>
    <scope>NUCLEOTIDE SEQUENCE [LARGE SCALE GENOMIC DNA]</scope>
    <source>
        <strain evidence="2 3">PA5</strain>
    </source>
</reference>
<dbReference type="RefSeq" id="WP_011406574.1">
    <property type="nucleotide sequence ID" value="NZ_CATZNA010000051.1"/>
</dbReference>
<evidence type="ECO:0008006" key="4">
    <source>
        <dbReference type="Google" id="ProtNLM"/>
    </source>
</evidence>
<feature type="transmembrane region" description="Helical" evidence="1">
    <location>
        <begin position="6"/>
        <end position="25"/>
    </location>
</feature>
<name>A0A328Q7Z2_9EURY</name>
<evidence type="ECO:0000256" key="1">
    <source>
        <dbReference type="SAM" id="Phobius"/>
    </source>
</evidence>
<dbReference type="Proteomes" id="UP000248557">
    <property type="component" value="Unassembled WGS sequence"/>
</dbReference>
<evidence type="ECO:0000313" key="3">
    <source>
        <dbReference type="Proteomes" id="UP000248557"/>
    </source>
</evidence>
<dbReference type="EMBL" id="NGJK01000062">
    <property type="protein sequence ID" value="RAP02919.1"/>
    <property type="molecule type" value="Genomic_DNA"/>
</dbReference>
<dbReference type="AlphaFoldDB" id="A0A328Q7Z2"/>
<accession>A0A328Q7Z2</accession>
<sequence>MKNIYLAAILSLFIPGLGVAYLGLYKRFLVSFVIYCVLSIIVSTILGFSISYYIITIIIALFFAYDAYTCTEAINNNTQIPLLFTKLDIQ</sequence>
<organism evidence="2 3">
    <name type="scientific">Methanosphaera stadtmanae</name>
    <dbReference type="NCBI Taxonomy" id="2317"/>
    <lineage>
        <taxon>Archaea</taxon>
        <taxon>Methanobacteriati</taxon>
        <taxon>Methanobacteriota</taxon>
        <taxon>Methanomada group</taxon>
        <taxon>Methanobacteria</taxon>
        <taxon>Methanobacteriales</taxon>
        <taxon>Methanobacteriaceae</taxon>
        <taxon>Methanosphaera</taxon>
    </lineage>
</organism>
<evidence type="ECO:0000313" key="2">
    <source>
        <dbReference type="EMBL" id="RAP02919.1"/>
    </source>
</evidence>
<dbReference type="GeneID" id="3855268"/>
<proteinExistence type="predicted"/>
<keyword evidence="1" id="KW-0812">Transmembrane</keyword>